<dbReference type="Proteomes" id="UP000054630">
    <property type="component" value="Unassembled WGS sequence"/>
</dbReference>
<evidence type="ECO:0000313" key="2">
    <source>
        <dbReference type="Proteomes" id="UP000054630"/>
    </source>
</evidence>
<gene>
    <name evidence="1" type="ORF">T07_10167</name>
</gene>
<reference evidence="1 2" key="1">
    <citation type="submission" date="2015-01" db="EMBL/GenBank/DDBJ databases">
        <title>Evolution of Trichinella species and genotypes.</title>
        <authorList>
            <person name="Korhonen P.K."/>
            <person name="Edoardo P."/>
            <person name="Giuseppe L.R."/>
            <person name="Gasser R.B."/>
        </authorList>
    </citation>
    <scope>NUCLEOTIDE SEQUENCE [LARGE SCALE GENOMIC DNA]</scope>
    <source>
        <strain evidence="1">ISS37</strain>
    </source>
</reference>
<keyword evidence="2" id="KW-1185">Reference proteome</keyword>
<comment type="caution">
    <text evidence="1">The sequence shown here is derived from an EMBL/GenBank/DDBJ whole genome shotgun (WGS) entry which is preliminary data.</text>
</comment>
<name>A0A0V0R9V1_9BILA</name>
<dbReference type="AlphaFoldDB" id="A0A0V0R9V1"/>
<accession>A0A0V0R9V1</accession>
<dbReference type="EMBL" id="JYDL01002772">
    <property type="protein sequence ID" value="KRX11273.1"/>
    <property type="molecule type" value="Genomic_DNA"/>
</dbReference>
<evidence type="ECO:0000313" key="1">
    <source>
        <dbReference type="EMBL" id="KRX11273.1"/>
    </source>
</evidence>
<organism evidence="1 2">
    <name type="scientific">Trichinella nelsoni</name>
    <dbReference type="NCBI Taxonomy" id="6336"/>
    <lineage>
        <taxon>Eukaryota</taxon>
        <taxon>Metazoa</taxon>
        <taxon>Ecdysozoa</taxon>
        <taxon>Nematoda</taxon>
        <taxon>Enoplea</taxon>
        <taxon>Dorylaimia</taxon>
        <taxon>Trichinellida</taxon>
        <taxon>Trichinellidae</taxon>
        <taxon>Trichinella</taxon>
    </lineage>
</organism>
<protein>
    <submittedName>
        <fullName evidence="1">Uncharacterized protein</fullName>
    </submittedName>
</protein>
<proteinExistence type="predicted"/>
<sequence length="35" mass="3905">MEIFIWLKNENPVVETAGNGKKLLHSLVISLLALL</sequence>